<comment type="caution">
    <text evidence="1">The sequence shown here is derived from an EMBL/GenBank/DDBJ whole genome shotgun (WGS) entry which is preliminary data.</text>
</comment>
<sequence>RRFRAAAEALLAARGGFAVVGAPRDEALALRAWPAAHARRTWGVEVVVGAKRGAAAGLERRCGVARRGRVATVRSRSAVATVLPRRNHARRVEAQGRRLTPLGVLHGATGLAAAQAVTSALPALAGVFPGPVGVARRGHYAFTVEAPLPGAVAHLACPPPRGGFLLLHGPLNLPDRARERAASALTRAFCHRR</sequence>
<name>A0A8J2SIZ5_9STRA</name>
<gene>
    <name evidence="1" type="ORF">PECAL_2P19600</name>
</gene>
<reference evidence="1" key="1">
    <citation type="submission" date="2021-11" db="EMBL/GenBank/DDBJ databases">
        <authorList>
            <consortium name="Genoscope - CEA"/>
            <person name="William W."/>
        </authorList>
    </citation>
    <scope>NUCLEOTIDE SEQUENCE</scope>
</reference>
<feature type="non-terminal residue" evidence="1">
    <location>
        <position position="1"/>
    </location>
</feature>
<dbReference type="Proteomes" id="UP000789595">
    <property type="component" value="Unassembled WGS sequence"/>
</dbReference>
<keyword evidence="2" id="KW-1185">Reference proteome</keyword>
<accession>A0A8J2SIZ5</accession>
<dbReference type="EMBL" id="CAKKNE010000002">
    <property type="protein sequence ID" value="CAH0368864.1"/>
    <property type="molecule type" value="Genomic_DNA"/>
</dbReference>
<dbReference type="AlphaFoldDB" id="A0A8J2SIZ5"/>
<evidence type="ECO:0000313" key="2">
    <source>
        <dbReference type="Proteomes" id="UP000789595"/>
    </source>
</evidence>
<proteinExistence type="predicted"/>
<evidence type="ECO:0000313" key="1">
    <source>
        <dbReference type="EMBL" id="CAH0368864.1"/>
    </source>
</evidence>
<organism evidence="1 2">
    <name type="scientific">Pelagomonas calceolata</name>
    <dbReference type="NCBI Taxonomy" id="35677"/>
    <lineage>
        <taxon>Eukaryota</taxon>
        <taxon>Sar</taxon>
        <taxon>Stramenopiles</taxon>
        <taxon>Ochrophyta</taxon>
        <taxon>Pelagophyceae</taxon>
        <taxon>Pelagomonadales</taxon>
        <taxon>Pelagomonadaceae</taxon>
        <taxon>Pelagomonas</taxon>
    </lineage>
</organism>
<protein>
    <submittedName>
        <fullName evidence="1">Uncharacterized protein</fullName>
    </submittedName>
</protein>